<gene>
    <name evidence="16" type="ORF">OK18_13165</name>
</gene>
<dbReference type="PANTHER" id="PTHR47959">
    <property type="entry name" value="ATP-DEPENDENT RNA HELICASE RHLE-RELATED"/>
    <property type="match status" value="1"/>
</dbReference>
<dbReference type="Gene3D" id="3.40.50.300">
    <property type="entry name" value="P-loop containing nucleotide triphosphate hydrolases"/>
    <property type="match status" value="2"/>
</dbReference>
<dbReference type="GO" id="GO:0003724">
    <property type="term" value="F:RNA helicase activity"/>
    <property type="evidence" value="ECO:0007669"/>
    <property type="project" value="UniProtKB-EC"/>
</dbReference>
<feature type="domain" description="DEAD-box RNA helicase Q" evidence="15">
    <location>
        <begin position="1"/>
        <end position="29"/>
    </location>
</feature>
<feature type="region of interest" description="Disordered" evidence="12">
    <location>
        <begin position="379"/>
        <end position="434"/>
    </location>
</feature>
<dbReference type="Pfam" id="PF00271">
    <property type="entry name" value="Helicase_C"/>
    <property type="match status" value="1"/>
</dbReference>
<reference evidence="16 17" key="1">
    <citation type="submission" date="2014-11" db="EMBL/GenBank/DDBJ databases">
        <authorList>
            <person name="Park G.-S."/>
            <person name="Hong S.-J."/>
            <person name="Jung B.K."/>
            <person name="Khan A.R."/>
            <person name="Kwak Y."/>
            <person name="Shin J.-H."/>
        </authorList>
    </citation>
    <scope>NUCLEOTIDE SEQUENCE [LARGE SCALE GENOMIC DNA]</scope>
    <source>
        <strain evidence="16 17">DSM 27622</strain>
    </source>
</reference>
<dbReference type="SMART" id="SM00490">
    <property type="entry name" value="HELICc"/>
    <property type="match status" value="1"/>
</dbReference>
<dbReference type="FunFam" id="3.40.50.300:FF:000108">
    <property type="entry name" value="ATP-dependent RNA helicase RhlE"/>
    <property type="match status" value="1"/>
</dbReference>
<dbReference type="GO" id="GO:0005524">
    <property type="term" value="F:ATP binding"/>
    <property type="evidence" value="ECO:0007669"/>
    <property type="project" value="UniProtKB-KW"/>
</dbReference>
<evidence type="ECO:0000259" key="15">
    <source>
        <dbReference type="PROSITE" id="PS51195"/>
    </source>
</evidence>
<evidence type="ECO:0000259" key="14">
    <source>
        <dbReference type="PROSITE" id="PS51194"/>
    </source>
</evidence>
<dbReference type="CDD" id="cd18787">
    <property type="entry name" value="SF2_C_DEAD"/>
    <property type="match status" value="1"/>
</dbReference>
<dbReference type="EC" id="3.6.4.13" evidence="1"/>
<dbReference type="GO" id="GO:0003676">
    <property type="term" value="F:nucleic acid binding"/>
    <property type="evidence" value="ECO:0007669"/>
    <property type="project" value="InterPro"/>
</dbReference>
<evidence type="ECO:0000256" key="1">
    <source>
        <dbReference type="ARBA" id="ARBA00012552"/>
    </source>
</evidence>
<evidence type="ECO:0000256" key="8">
    <source>
        <dbReference type="ARBA" id="ARBA00047984"/>
    </source>
</evidence>
<evidence type="ECO:0000256" key="7">
    <source>
        <dbReference type="ARBA" id="ARBA00038437"/>
    </source>
</evidence>
<feature type="domain" description="Helicase C-terminal" evidence="14">
    <location>
        <begin position="216"/>
        <end position="379"/>
    </location>
</feature>
<dbReference type="CDD" id="cd00268">
    <property type="entry name" value="DEADc"/>
    <property type="match status" value="1"/>
</dbReference>
<dbReference type="OrthoDB" id="9785240at2"/>
<evidence type="ECO:0000313" key="16">
    <source>
        <dbReference type="EMBL" id="AKK74937.1"/>
    </source>
</evidence>
<feature type="short sequence motif" description="Q motif" evidence="10">
    <location>
        <begin position="1"/>
        <end position="29"/>
    </location>
</feature>
<evidence type="ECO:0000256" key="12">
    <source>
        <dbReference type="SAM" id="MobiDB-lite"/>
    </source>
</evidence>
<dbReference type="PROSITE" id="PS51192">
    <property type="entry name" value="HELICASE_ATP_BIND_1"/>
    <property type="match status" value="1"/>
</dbReference>
<dbReference type="AlphaFoldDB" id="A0A0G3MCV0"/>
<dbReference type="InterPro" id="IPR044742">
    <property type="entry name" value="DEAD/DEAH_RhlB"/>
</dbReference>
<sequence>MNFTDLHLIEPIAKAIQEQGYTQPTPIQERSIPEILEGRDFLGCAQTGTGKTAAFSIPILQNLSKNKVSNHHIKALILTPTRELAIQIEENINAYGKYLPLKQLVIFGGVKQGNQEAALKKGVDILVATPGRLLDFIAQGIISLKNLEIFVLDEADRMLDMGFVHDVKRIIKLLPQKRQTLFFSATMPGEIQKLANSILNNPVKVEVTPVSSTADTIKQSVYFVEKENKLNLLVHILKNDISDSVLVFSRTKHGADKIARKLQKDNISAEAIHGNKSQNARQNALNNFKSGKTRVLVATDIAARGIDIDELKFVINFELSDVSETYVHRIGRTGRAGAEGNSISFVDGLDLLNLKNTEKLIGKKIPVIKNHPFHTDDLVAQKRDSNNKPVPAGAEKKPSQKPSGSRPKKSKNSSSATPSLGYKKPKNKNFTRKK</sequence>
<dbReference type="PANTHER" id="PTHR47959:SF13">
    <property type="entry name" value="ATP-DEPENDENT RNA HELICASE RHLE"/>
    <property type="match status" value="1"/>
</dbReference>
<accession>A0A0G3MCV0</accession>
<evidence type="ECO:0000256" key="10">
    <source>
        <dbReference type="PROSITE-ProRule" id="PRU00552"/>
    </source>
</evidence>
<dbReference type="Pfam" id="PF00270">
    <property type="entry name" value="DEAD"/>
    <property type="match status" value="1"/>
</dbReference>
<dbReference type="InterPro" id="IPR011545">
    <property type="entry name" value="DEAD/DEAH_box_helicase_dom"/>
</dbReference>
<organism evidence="16 17">
    <name type="scientific">Chryseobacterium gallinarum</name>
    <dbReference type="NCBI Taxonomy" id="1324352"/>
    <lineage>
        <taxon>Bacteria</taxon>
        <taxon>Pseudomonadati</taxon>
        <taxon>Bacteroidota</taxon>
        <taxon>Flavobacteriia</taxon>
        <taxon>Flavobacteriales</taxon>
        <taxon>Weeksellaceae</taxon>
        <taxon>Chryseobacterium group</taxon>
        <taxon>Chryseobacterium</taxon>
    </lineage>
</organism>
<comment type="similarity">
    <text evidence="7 11">Belongs to the DEAD box helicase family.</text>
</comment>
<dbReference type="InterPro" id="IPR001650">
    <property type="entry name" value="Helicase_C-like"/>
</dbReference>
<dbReference type="PROSITE" id="PS00039">
    <property type="entry name" value="DEAD_ATP_HELICASE"/>
    <property type="match status" value="1"/>
</dbReference>
<dbReference type="PROSITE" id="PS51195">
    <property type="entry name" value="Q_MOTIF"/>
    <property type="match status" value="1"/>
</dbReference>
<keyword evidence="3 11" id="KW-0547">Nucleotide-binding</keyword>
<dbReference type="InterPro" id="IPR027417">
    <property type="entry name" value="P-loop_NTPase"/>
</dbReference>
<dbReference type="InterPro" id="IPR014001">
    <property type="entry name" value="Helicase_ATP-bd"/>
</dbReference>
<evidence type="ECO:0000256" key="6">
    <source>
        <dbReference type="ARBA" id="ARBA00022840"/>
    </source>
</evidence>
<dbReference type="Proteomes" id="UP000035213">
    <property type="component" value="Chromosome"/>
</dbReference>
<evidence type="ECO:0000313" key="17">
    <source>
        <dbReference type="Proteomes" id="UP000035213"/>
    </source>
</evidence>
<dbReference type="SMART" id="SM00487">
    <property type="entry name" value="DEXDc"/>
    <property type="match status" value="1"/>
</dbReference>
<dbReference type="STRING" id="1324352.OK18_13165"/>
<evidence type="ECO:0000256" key="4">
    <source>
        <dbReference type="ARBA" id="ARBA00022801"/>
    </source>
</evidence>
<evidence type="ECO:0000256" key="5">
    <source>
        <dbReference type="ARBA" id="ARBA00022806"/>
    </source>
</evidence>
<dbReference type="EMBL" id="CP009928">
    <property type="protein sequence ID" value="AKK74937.1"/>
    <property type="molecule type" value="Genomic_DNA"/>
</dbReference>
<dbReference type="GO" id="GO:0009266">
    <property type="term" value="P:response to temperature stimulus"/>
    <property type="evidence" value="ECO:0007669"/>
    <property type="project" value="UniProtKB-ARBA"/>
</dbReference>
<dbReference type="GO" id="GO:0016787">
    <property type="term" value="F:hydrolase activity"/>
    <property type="evidence" value="ECO:0007669"/>
    <property type="project" value="UniProtKB-KW"/>
</dbReference>
<evidence type="ECO:0000256" key="3">
    <source>
        <dbReference type="ARBA" id="ARBA00022741"/>
    </source>
</evidence>
<dbReference type="PATRIC" id="fig|1324352.5.peg.2734"/>
<keyword evidence="2" id="KW-0963">Cytoplasm</keyword>
<evidence type="ECO:0000256" key="11">
    <source>
        <dbReference type="RuleBase" id="RU000492"/>
    </source>
</evidence>
<protein>
    <recommendedName>
        <fullName evidence="9">DEAD-box ATP-dependent RNA helicase RhpA</fullName>
        <ecNumber evidence="1">3.6.4.13</ecNumber>
    </recommendedName>
</protein>
<feature type="compositionally biased region" description="Basic residues" evidence="12">
    <location>
        <begin position="423"/>
        <end position="434"/>
    </location>
</feature>
<comment type="catalytic activity">
    <reaction evidence="8">
        <text>ATP + H2O = ADP + phosphate + H(+)</text>
        <dbReference type="Rhea" id="RHEA:13065"/>
        <dbReference type="ChEBI" id="CHEBI:15377"/>
        <dbReference type="ChEBI" id="CHEBI:15378"/>
        <dbReference type="ChEBI" id="CHEBI:30616"/>
        <dbReference type="ChEBI" id="CHEBI:43474"/>
        <dbReference type="ChEBI" id="CHEBI:456216"/>
        <dbReference type="EC" id="3.6.4.13"/>
    </reaction>
</comment>
<dbReference type="RefSeq" id="WP_050021979.1">
    <property type="nucleotide sequence ID" value="NZ_CP009928.1"/>
</dbReference>
<keyword evidence="6 11" id="KW-0067">ATP-binding</keyword>
<dbReference type="InterPro" id="IPR000629">
    <property type="entry name" value="RNA-helicase_DEAD-box_CS"/>
</dbReference>
<evidence type="ECO:0000256" key="9">
    <source>
        <dbReference type="ARBA" id="ARBA00074363"/>
    </source>
</evidence>
<dbReference type="GO" id="GO:0005829">
    <property type="term" value="C:cytosol"/>
    <property type="evidence" value="ECO:0007669"/>
    <property type="project" value="TreeGrafter"/>
</dbReference>
<dbReference type="InterPro" id="IPR050079">
    <property type="entry name" value="DEAD_box_RNA_helicase"/>
</dbReference>
<dbReference type="PROSITE" id="PS51194">
    <property type="entry name" value="HELICASE_CTER"/>
    <property type="match status" value="1"/>
</dbReference>
<evidence type="ECO:0000256" key="2">
    <source>
        <dbReference type="ARBA" id="ARBA00022490"/>
    </source>
</evidence>
<dbReference type="InterPro" id="IPR014014">
    <property type="entry name" value="RNA_helicase_DEAD_Q_motif"/>
</dbReference>
<dbReference type="SUPFAM" id="SSF52540">
    <property type="entry name" value="P-loop containing nucleoside triphosphate hydrolases"/>
    <property type="match status" value="1"/>
</dbReference>
<keyword evidence="4 11" id="KW-0378">Hydrolase</keyword>
<dbReference type="GO" id="GO:0042255">
    <property type="term" value="P:ribosome assembly"/>
    <property type="evidence" value="ECO:0007669"/>
    <property type="project" value="UniProtKB-ARBA"/>
</dbReference>
<feature type="domain" description="Helicase ATP-binding" evidence="13">
    <location>
        <begin position="32"/>
        <end position="205"/>
    </location>
</feature>
<dbReference type="KEGG" id="cgn:OK18_13165"/>
<evidence type="ECO:0000259" key="13">
    <source>
        <dbReference type="PROSITE" id="PS51192"/>
    </source>
</evidence>
<name>A0A0G3MCV0_CHRGL</name>
<proteinExistence type="inferred from homology"/>
<keyword evidence="5 11" id="KW-0347">Helicase</keyword>